<dbReference type="AlphaFoldDB" id="D8Q309"/>
<dbReference type="Pfam" id="PF12937">
    <property type="entry name" value="F-box-like"/>
    <property type="match status" value="1"/>
</dbReference>
<feature type="non-terminal residue" evidence="2">
    <location>
        <position position="430"/>
    </location>
</feature>
<dbReference type="InterPro" id="IPR036047">
    <property type="entry name" value="F-box-like_dom_sf"/>
</dbReference>
<feature type="domain" description="F-box" evidence="1">
    <location>
        <begin position="46"/>
        <end position="98"/>
    </location>
</feature>
<gene>
    <name evidence="2" type="ORF">SCHCODRAFT_107666</name>
</gene>
<proteinExistence type="predicted"/>
<organism evidence="3">
    <name type="scientific">Schizophyllum commune (strain H4-8 / FGSC 9210)</name>
    <name type="common">Split gill fungus</name>
    <dbReference type="NCBI Taxonomy" id="578458"/>
    <lineage>
        <taxon>Eukaryota</taxon>
        <taxon>Fungi</taxon>
        <taxon>Dikarya</taxon>
        <taxon>Basidiomycota</taxon>
        <taxon>Agaricomycotina</taxon>
        <taxon>Agaricomycetes</taxon>
        <taxon>Agaricomycetidae</taxon>
        <taxon>Agaricales</taxon>
        <taxon>Schizophyllaceae</taxon>
        <taxon>Schizophyllum</taxon>
    </lineage>
</organism>
<evidence type="ECO:0000313" key="3">
    <source>
        <dbReference type="Proteomes" id="UP000007431"/>
    </source>
</evidence>
<dbReference type="InterPro" id="IPR001810">
    <property type="entry name" value="F-box_dom"/>
</dbReference>
<dbReference type="VEuPathDB" id="FungiDB:SCHCODRAFT_02214351"/>
<dbReference type="HOGENOM" id="CLU_044628_0_0_1"/>
<sequence length="430" mass="48830">MDAERQAHTLASEIDRLLSLAQELSAHLQRLSDFATQQRAIAAPVRRLPDELLEQIFRLACAGVVFSYPLSKPMLTAVTISHVCHRWRTIAEHDKQLWAPALIKLHEDDINALPKKPTVEQLRLFKAALLAYLTRSDPLPFAIDLRGSCTIREDHGSKEFSILPKMDFIDAVTRRCHHARFCRTSVRYFSLMLHFYMQKRDRAAGCVVSIMLEVLETFELVDDPRAWLRAGVSASYHLDFLKNYAPRLRFWKQDIIDLGHDFYDTAMQHVAAHTVVRLEASWTDSELAINALSSCASLKELIIGLCHTTDTWSNPNREVMMLPELESLTVAAVPVRSVLGRLLSGLTAPRLRHARFRRALPDEERRIDRELAPDRTDFPHVDFAGFLERSGCALESLALQGVCATLEDAVLLRERMSSMTELLIEDAKIA</sequence>
<dbReference type="GeneID" id="9590294"/>
<name>D8Q309_SCHCM</name>
<accession>D8Q309</accession>
<dbReference type="OrthoDB" id="3365698at2759"/>
<evidence type="ECO:0000313" key="2">
    <source>
        <dbReference type="EMBL" id="EFI98221.1"/>
    </source>
</evidence>
<reference evidence="2 3" key="1">
    <citation type="journal article" date="2010" name="Nat. Biotechnol.">
        <title>Genome sequence of the model mushroom Schizophyllum commune.</title>
        <authorList>
            <person name="Ohm R.A."/>
            <person name="de Jong J.F."/>
            <person name="Lugones L.G."/>
            <person name="Aerts A."/>
            <person name="Kothe E."/>
            <person name="Stajich J.E."/>
            <person name="de Vries R.P."/>
            <person name="Record E."/>
            <person name="Levasseur A."/>
            <person name="Baker S.E."/>
            <person name="Bartholomew K.A."/>
            <person name="Coutinho P.M."/>
            <person name="Erdmann S."/>
            <person name="Fowler T.J."/>
            <person name="Gathman A.C."/>
            <person name="Lombard V."/>
            <person name="Henrissat B."/>
            <person name="Knabe N."/>
            <person name="Kuees U."/>
            <person name="Lilly W.W."/>
            <person name="Lindquist E."/>
            <person name="Lucas S."/>
            <person name="Magnuson J.K."/>
            <person name="Piumi F."/>
            <person name="Raudaskoski M."/>
            <person name="Salamov A."/>
            <person name="Schmutz J."/>
            <person name="Schwarze F.W.M.R."/>
            <person name="vanKuyk P.A."/>
            <person name="Horton J.S."/>
            <person name="Grigoriev I.V."/>
            <person name="Woesten H.A.B."/>
        </authorList>
    </citation>
    <scope>NUCLEOTIDE SEQUENCE [LARGE SCALE GENOMIC DNA]</scope>
    <source>
        <strain evidence="3">H4-8 / FGSC 9210</strain>
    </source>
</reference>
<evidence type="ECO:0000259" key="1">
    <source>
        <dbReference type="Pfam" id="PF12937"/>
    </source>
</evidence>
<dbReference type="InParanoid" id="D8Q309"/>
<protein>
    <recommendedName>
        <fullName evidence="1">F-box domain-containing protein</fullName>
    </recommendedName>
</protein>
<dbReference type="EMBL" id="GL377305">
    <property type="protein sequence ID" value="EFI98221.1"/>
    <property type="molecule type" value="Genomic_DNA"/>
</dbReference>
<dbReference type="KEGG" id="scm:SCHCO_02214351"/>
<dbReference type="RefSeq" id="XP_003033124.1">
    <property type="nucleotide sequence ID" value="XM_003033078.1"/>
</dbReference>
<dbReference type="Proteomes" id="UP000007431">
    <property type="component" value="Unassembled WGS sequence"/>
</dbReference>
<dbReference type="Gene3D" id="1.20.1280.50">
    <property type="match status" value="1"/>
</dbReference>
<keyword evidence="3" id="KW-1185">Reference proteome</keyword>
<dbReference type="SUPFAM" id="SSF81383">
    <property type="entry name" value="F-box domain"/>
    <property type="match status" value="1"/>
</dbReference>